<keyword evidence="1" id="KW-0732">Signal</keyword>
<keyword evidence="3" id="KW-1185">Reference proteome</keyword>
<dbReference type="EMBL" id="JAUSZT010000003">
    <property type="protein sequence ID" value="MDQ0997756.1"/>
    <property type="molecule type" value="Genomic_DNA"/>
</dbReference>
<evidence type="ECO:0000313" key="3">
    <source>
        <dbReference type="Proteomes" id="UP001237780"/>
    </source>
</evidence>
<sequence length="93" mass="10322">MPGSRTRQNRIAARRYPRFPRAISRAHRPLRLLCGFLGCALVLCTASACTTPRPAPTPVIIDPQRPEPATPGIKPLTVEQEEWVSKNVNPHIC</sequence>
<name>A0ABU0SAI6_9HYPH</name>
<gene>
    <name evidence="2" type="ORF">QFZ34_002938</name>
</gene>
<evidence type="ECO:0000313" key="2">
    <source>
        <dbReference type="EMBL" id="MDQ0997756.1"/>
    </source>
</evidence>
<evidence type="ECO:0000256" key="1">
    <source>
        <dbReference type="SAM" id="SignalP"/>
    </source>
</evidence>
<feature type="chain" id="PRO_5046235024" evidence="1">
    <location>
        <begin position="49"/>
        <end position="93"/>
    </location>
</feature>
<accession>A0ABU0SAI6</accession>
<reference evidence="2 3" key="1">
    <citation type="submission" date="2023-07" db="EMBL/GenBank/DDBJ databases">
        <title>Comparative genomics of wheat-associated soil bacteria to identify genetic determinants of phenazine resistance.</title>
        <authorList>
            <person name="Mouncey N."/>
        </authorList>
    </citation>
    <scope>NUCLEOTIDE SEQUENCE [LARGE SCALE GENOMIC DNA]</scope>
    <source>
        <strain evidence="2 3">W4I11</strain>
    </source>
</reference>
<organism evidence="2 3">
    <name type="scientific">Phyllobacterium ifriqiyense</name>
    <dbReference type="NCBI Taxonomy" id="314238"/>
    <lineage>
        <taxon>Bacteria</taxon>
        <taxon>Pseudomonadati</taxon>
        <taxon>Pseudomonadota</taxon>
        <taxon>Alphaproteobacteria</taxon>
        <taxon>Hyphomicrobiales</taxon>
        <taxon>Phyllobacteriaceae</taxon>
        <taxon>Phyllobacterium</taxon>
    </lineage>
</organism>
<proteinExistence type="predicted"/>
<dbReference type="Proteomes" id="UP001237780">
    <property type="component" value="Unassembled WGS sequence"/>
</dbReference>
<feature type="signal peptide" evidence="1">
    <location>
        <begin position="1"/>
        <end position="48"/>
    </location>
</feature>
<protein>
    <submittedName>
        <fullName evidence="2">Uncharacterized protein</fullName>
    </submittedName>
</protein>
<dbReference type="RefSeq" id="WP_307282099.1">
    <property type="nucleotide sequence ID" value="NZ_JAUSZT010000003.1"/>
</dbReference>
<comment type="caution">
    <text evidence="2">The sequence shown here is derived from an EMBL/GenBank/DDBJ whole genome shotgun (WGS) entry which is preliminary data.</text>
</comment>